<dbReference type="GeneID" id="66545279"/>
<name>A0ABN0ES64_CAMCO</name>
<dbReference type="RefSeq" id="WP_002779418.1">
    <property type="nucleotide sequence ID" value="NZ_AIMT01000008.1"/>
</dbReference>
<reference evidence="1 2" key="1">
    <citation type="submission" date="2010-09" db="EMBL/GenBank/DDBJ databases">
        <authorList>
            <person name="Richards V."/>
            <person name="Lefebure T."/>
            <person name="Suzuki H."/>
            <person name="Pavinski Bitar P."/>
            <person name="Stanhope M."/>
        </authorList>
    </citation>
    <scope>NUCLEOTIDE SEQUENCE [LARGE SCALE GENOMIC DNA]</scope>
    <source>
        <strain evidence="1 2">80352</strain>
    </source>
</reference>
<evidence type="ECO:0000313" key="2">
    <source>
        <dbReference type="Proteomes" id="UP000005511"/>
    </source>
</evidence>
<proteinExistence type="predicted"/>
<evidence type="ECO:0000313" key="1">
    <source>
        <dbReference type="EMBL" id="EIA66238.1"/>
    </source>
</evidence>
<gene>
    <name evidence="1" type="ORF">cco14_01349</name>
</gene>
<organism evidence="1 2">
    <name type="scientific">Campylobacter coli 80352</name>
    <dbReference type="NCBI Taxonomy" id="887288"/>
    <lineage>
        <taxon>Bacteria</taxon>
        <taxon>Pseudomonadati</taxon>
        <taxon>Campylobacterota</taxon>
        <taxon>Epsilonproteobacteria</taxon>
        <taxon>Campylobacterales</taxon>
        <taxon>Campylobacteraceae</taxon>
        <taxon>Campylobacter</taxon>
    </lineage>
</organism>
<comment type="caution">
    <text evidence="1">The sequence shown here is derived from an EMBL/GenBank/DDBJ whole genome shotgun (WGS) entry which is preliminary data.</text>
</comment>
<dbReference type="Proteomes" id="UP000005511">
    <property type="component" value="Unassembled WGS sequence"/>
</dbReference>
<dbReference type="EMBL" id="AIMT01000008">
    <property type="protein sequence ID" value="EIA66238.1"/>
    <property type="molecule type" value="Genomic_DNA"/>
</dbReference>
<keyword evidence="2" id="KW-1185">Reference proteome</keyword>
<protein>
    <submittedName>
        <fullName evidence="1">Uncharacterized protein</fullName>
    </submittedName>
</protein>
<accession>A0ABN0ES64</accession>
<sequence length="57" mass="6899">MQININLEEMTKWQITYELKRILSSLDPITAHEIAKELRQEFLSIEELQDRIRQIND</sequence>